<dbReference type="PROSITE" id="PS50197">
    <property type="entry name" value="BEACH"/>
    <property type="match status" value="1"/>
</dbReference>
<dbReference type="EMBL" id="GG663740">
    <property type="protein sequence ID" value="EEH56306.1"/>
    <property type="molecule type" value="Genomic_DNA"/>
</dbReference>
<evidence type="ECO:0000256" key="3">
    <source>
        <dbReference type="PROSITE-ProRule" id="PRU00221"/>
    </source>
</evidence>
<proteinExistence type="predicted"/>
<dbReference type="eggNOG" id="KOG1787">
    <property type="taxonomic scope" value="Eukaryota"/>
</dbReference>
<dbReference type="InterPro" id="IPR036322">
    <property type="entry name" value="WD40_repeat_dom_sf"/>
</dbReference>
<dbReference type="InterPro" id="IPR001680">
    <property type="entry name" value="WD40_rpt"/>
</dbReference>
<dbReference type="InterPro" id="IPR015943">
    <property type="entry name" value="WD40/YVTN_repeat-like_dom_sf"/>
</dbReference>
<evidence type="ECO:0000256" key="2">
    <source>
        <dbReference type="ARBA" id="ARBA00022737"/>
    </source>
</evidence>
<dbReference type="SUPFAM" id="SSF50978">
    <property type="entry name" value="WD40 repeat-like"/>
    <property type="match status" value="1"/>
</dbReference>
<dbReference type="CDD" id="cd06071">
    <property type="entry name" value="Beach"/>
    <property type="match status" value="1"/>
</dbReference>
<dbReference type="AlphaFoldDB" id="C1MUD4"/>
<name>C1MUD4_MICPC</name>
<sequence>MDRSAYFIDVRTREQRARVYSTIAGLEKKHCARMEPYAGNGGPEALFRKSNLTQRWCRREISNFDYLMALNTMSGRTYNDITQYPVFPWVIADYESETLDFNDPKTFRDLSKPVGALNEKRLERFEERYDAFDDPDIPKFHYGSHYSSAGIVLFYLRCLEPFTTLSRQLAGNKFDHADRLFHDIPTAWKGVNSDMSDVKELIPEFFYLPEMFQNVNKVDFGKTQTGEALGDVKLPKWASSPFDFVAKNRAALESEHVSNTLHLWIDLVFGCKQRGNAAEKAKNVFYYLTYEGNVDMESITDPVLLSSTRDQIANFGQTPSRLTTRPHPPRLSKDETFGGSHWLLSNPKTACKYPISIPVASGGGVPLVKVAATPGRIVAVTADLNALTHKFSPNTPDNASLPFTFQPARESGAFAGFMRAFGRAGGKTSSASVGGDSARGPAPLRATLDPALAATLKDAKKRASAGGVRDIDAAAVTETPLGATTFPCEVTPDGKYILTGGHVDGGVKVYRSDVAGAPVAAAKCGAHAGRVTALALSSDGRVLITGSEDSSIAVWTLRSGGSDAFRSQTRGGGREGGGSLGGGMGIAGVGGGGYGYSGASFAGGDISSHHPALAPGGARGHAPDDYFAGEQSAAATAVAAGLVGAPCGAANAGRSFTREARALAGITGGDAQLARGGGGEKVSSTERTSGAPSHGDGVLTGPHFVLKGHRDAIAAVAVNTDLGVAVAASPRGGCTTHCLLRGVFLRASPELKGELLAISPEGVLIAWERKRHKLRVGALTSGEVVAEARLEHALPPLSAMTTTADGKFCVVGTEAGGGASATPGGPKSPARTLPAGVAVFTLPDLRLVHVWELHGLSGVGVASMALTGDNTNLVVSGTDGGFTVIADPKLSMRLVQQMFSMGWESMA</sequence>
<dbReference type="GeneID" id="9684919"/>
<feature type="region of interest" description="Disordered" evidence="4">
    <location>
        <begin position="672"/>
        <end position="697"/>
    </location>
</feature>
<dbReference type="Pfam" id="PF00400">
    <property type="entry name" value="WD40"/>
    <property type="match status" value="1"/>
</dbReference>
<dbReference type="Proteomes" id="UP000001876">
    <property type="component" value="Unassembled WGS sequence"/>
</dbReference>
<protein>
    <submittedName>
        <fullName evidence="6">Predicted protein</fullName>
    </submittedName>
</protein>
<evidence type="ECO:0000256" key="1">
    <source>
        <dbReference type="ARBA" id="ARBA00022574"/>
    </source>
</evidence>
<dbReference type="PROSITE" id="PS50294">
    <property type="entry name" value="WD_REPEATS_REGION"/>
    <property type="match status" value="1"/>
</dbReference>
<evidence type="ECO:0000259" key="5">
    <source>
        <dbReference type="PROSITE" id="PS50197"/>
    </source>
</evidence>
<dbReference type="OMA" id="HCARMEP"/>
<dbReference type="Gene3D" id="1.10.1540.10">
    <property type="entry name" value="BEACH domain"/>
    <property type="match status" value="1"/>
</dbReference>
<keyword evidence="7" id="KW-1185">Reference proteome</keyword>
<dbReference type="InterPro" id="IPR050865">
    <property type="entry name" value="BEACH_Domain"/>
</dbReference>
<gene>
    <name evidence="6" type="ORF">MICPUCDRAFT_69523</name>
</gene>
<dbReference type="InterPro" id="IPR000409">
    <property type="entry name" value="BEACH_dom"/>
</dbReference>
<dbReference type="InterPro" id="IPR036372">
    <property type="entry name" value="BEACH_dom_sf"/>
</dbReference>
<dbReference type="SMART" id="SM01026">
    <property type="entry name" value="Beach"/>
    <property type="match status" value="1"/>
</dbReference>
<reference evidence="6 7" key="1">
    <citation type="journal article" date="2009" name="Science">
        <title>Green evolution and dynamic adaptations revealed by genomes of the marine picoeukaryotes Micromonas.</title>
        <authorList>
            <person name="Worden A.Z."/>
            <person name="Lee J.H."/>
            <person name="Mock T."/>
            <person name="Rouze P."/>
            <person name="Simmons M.P."/>
            <person name="Aerts A.L."/>
            <person name="Allen A.E."/>
            <person name="Cuvelier M.L."/>
            <person name="Derelle E."/>
            <person name="Everett M.V."/>
            <person name="Foulon E."/>
            <person name="Grimwood J."/>
            <person name="Gundlach H."/>
            <person name="Henrissat B."/>
            <person name="Napoli C."/>
            <person name="McDonald S.M."/>
            <person name="Parker M.S."/>
            <person name="Rombauts S."/>
            <person name="Salamov A."/>
            <person name="Von Dassow P."/>
            <person name="Badger J.H."/>
            <person name="Coutinho P.M."/>
            <person name="Demir E."/>
            <person name="Dubchak I."/>
            <person name="Gentemann C."/>
            <person name="Eikrem W."/>
            <person name="Gready J.E."/>
            <person name="John U."/>
            <person name="Lanier W."/>
            <person name="Lindquist E.A."/>
            <person name="Lucas S."/>
            <person name="Mayer K.F."/>
            <person name="Moreau H."/>
            <person name="Not F."/>
            <person name="Otillar R."/>
            <person name="Panaud O."/>
            <person name="Pangilinan J."/>
            <person name="Paulsen I."/>
            <person name="Piegu B."/>
            <person name="Poliakov A."/>
            <person name="Robbens S."/>
            <person name="Schmutz J."/>
            <person name="Toulza E."/>
            <person name="Wyss T."/>
            <person name="Zelensky A."/>
            <person name="Zhou K."/>
            <person name="Armbrust E.V."/>
            <person name="Bhattacharya D."/>
            <person name="Goodenough U.W."/>
            <person name="Van de Peer Y."/>
            <person name="Grigoriev I.V."/>
        </authorList>
    </citation>
    <scope>NUCLEOTIDE SEQUENCE [LARGE SCALE GENOMIC DNA]</scope>
    <source>
        <strain evidence="6 7">CCMP1545</strain>
    </source>
</reference>
<feature type="repeat" description="WD" evidence="3">
    <location>
        <begin position="524"/>
        <end position="560"/>
    </location>
</feature>
<dbReference type="PANTHER" id="PTHR13743">
    <property type="entry name" value="BEIGE/BEACH-RELATED"/>
    <property type="match status" value="1"/>
</dbReference>
<dbReference type="RefSeq" id="XP_003059174.1">
    <property type="nucleotide sequence ID" value="XM_003059128.1"/>
</dbReference>
<dbReference type="SUPFAM" id="SSF81837">
    <property type="entry name" value="BEACH domain"/>
    <property type="match status" value="1"/>
</dbReference>
<keyword evidence="1 3" id="KW-0853">WD repeat</keyword>
<accession>C1MUD4</accession>
<dbReference type="PROSITE" id="PS50082">
    <property type="entry name" value="WD_REPEATS_2"/>
    <property type="match status" value="1"/>
</dbReference>
<evidence type="ECO:0000313" key="7">
    <source>
        <dbReference type="Proteomes" id="UP000001876"/>
    </source>
</evidence>
<keyword evidence="2" id="KW-0677">Repeat</keyword>
<dbReference type="SMART" id="SM00320">
    <property type="entry name" value="WD40"/>
    <property type="match status" value="4"/>
</dbReference>
<dbReference type="KEGG" id="mpp:MICPUCDRAFT_69523"/>
<dbReference type="OrthoDB" id="26681at2759"/>
<dbReference type="PANTHER" id="PTHR13743:SF157">
    <property type="entry name" value="BEACH DOMAIN-CONTAINING PROTEIN C2"/>
    <property type="match status" value="1"/>
</dbReference>
<feature type="domain" description="BEACH" evidence="5">
    <location>
        <begin position="41"/>
        <end position="330"/>
    </location>
</feature>
<dbReference type="Gene3D" id="2.130.10.10">
    <property type="entry name" value="YVTN repeat-like/Quinoprotein amine dehydrogenase"/>
    <property type="match status" value="2"/>
</dbReference>
<evidence type="ECO:0000256" key="4">
    <source>
        <dbReference type="SAM" id="MobiDB-lite"/>
    </source>
</evidence>
<dbReference type="FunFam" id="1.10.1540.10:FF:000001">
    <property type="entry name" value="neurobeachin isoform X1"/>
    <property type="match status" value="1"/>
</dbReference>
<dbReference type="Pfam" id="PF02138">
    <property type="entry name" value="Beach"/>
    <property type="match status" value="1"/>
</dbReference>
<evidence type="ECO:0000313" key="6">
    <source>
        <dbReference type="EMBL" id="EEH56306.1"/>
    </source>
</evidence>
<organism evidence="7">
    <name type="scientific">Micromonas pusilla (strain CCMP1545)</name>
    <name type="common">Picoplanktonic green alga</name>
    <dbReference type="NCBI Taxonomy" id="564608"/>
    <lineage>
        <taxon>Eukaryota</taxon>
        <taxon>Viridiplantae</taxon>
        <taxon>Chlorophyta</taxon>
        <taxon>Mamiellophyceae</taxon>
        <taxon>Mamiellales</taxon>
        <taxon>Mamiellaceae</taxon>
        <taxon>Micromonas</taxon>
    </lineage>
</organism>